<comment type="caution">
    <text evidence="7">The sequence shown here is derived from an EMBL/GenBank/DDBJ whole genome shotgun (WGS) entry which is preliminary data.</text>
</comment>
<dbReference type="GO" id="GO:0004567">
    <property type="term" value="F:beta-mannosidase activity"/>
    <property type="evidence" value="ECO:0007669"/>
    <property type="project" value="UniProtKB-EC"/>
</dbReference>
<evidence type="ECO:0000313" key="8">
    <source>
        <dbReference type="Proteomes" id="UP001431783"/>
    </source>
</evidence>
<dbReference type="FunFam" id="3.20.20.80:FF:000050">
    <property type="entry name" value="Beta-mannosidase B"/>
    <property type="match status" value="1"/>
</dbReference>
<accession>A0AAW1UTB8</accession>
<sequence length="545" mass="62705">MTQLWKIMIRNIDGLAEKTGLTQDISQEGDNYLEVNFVSPVITAEQLASIQNQSYSLPPGCPDSVFRGECYINELRKMQASFSWDWGPTLASVGIWKNVFLEGFNSNVIRYCVVETEEISSSSSWKVSVVTFLSGNMKNSVAGKIVLNLNTGHEDTVTVVDDVHTQPDGNNNIEVKQTVQIPQSSVKRWWPNGYGEQPLYDVSVTFHSENEQDTFIQKLGYRTVELVQEEIKISEDNHGNSFYFKVNGIPIFAKGSNAIPINILPEKGQEKDSVDQLLQSARDCHMNMLRVWGGGVYESDYYYQRADELGIMIWQDFMFACALYPSRQDFLDNVIQEVQHQVKRIGSHPSIVIWAGNNENEATLHGSWYGDNGQIYFDDYKKLYFRTIKPEFQKILERAHYIASSPSNGVESEAEGGISYYPYDERYGDVHTYLYEFDGFNPNIYPIPRFSSEYGFQSYPSFSTLLKASENESNLVIGSEFLQHRQHHPVGDVQLEQEILYQMDLPDKESLNYTDVFIFYTQIYQAVSTKTETERYRKHRYLKKY</sequence>
<evidence type="ECO:0000313" key="7">
    <source>
        <dbReference type="EMBL" id="KAK9882764.1"/>
    </source>
</evidence>
<dbReference type="EC" id="3.2.1.25" evidence="2"/>
<dbReference type="GO" id="GO:0005975">
    <property type="term" value="P:carbohydrate metabolic process"/>
    <property type="evidence" value="ECO:0007669"/>
    <property type="project" value="InterPro"/>
</dbReference>
<dbReference type="InterPro" id="IPR054593">
    <property type="entry name" value="Beta-mannosidase-like_N2"/>
</dbReference>
<evidence type="ECO:0000259" key="6">
    <source>
        <dbReference type="Pfam" id="PF22666"/>
    </source>
</evidence>
<dbReference type="InterPro" id="IPR006102">
    <property type="entry name" value="Ig-like_GH2"/>
</dbReference>
<evidence type="ECO:0000256" key="1">
    <source>
        <dbReference type="ARBA" id="ARBA00000829"/>
    </source>
</evidence>
<dbReference type="Gene3D" id="2.60.40.10">
    <property type="entry name" value="Immunoglobulins"/>
    <property type="match status" value="1"/>
</dbReference>
<dbReference type="Gene3D" id="3.20.20.80">
    <property type="entry name" value="Glycosidases"/>
    <property type="match status" value="1"/>
</dbReference>
<dbReference type="PANTHER" id="PTHR43730">
    <property type="entry name" value="BETA-MANNOSIDASE"/>
    <property type="match status" value="1"/>
</dbReference>
<dbReference type="SUPFAM" id="SSF51445">
    <property type="entry name" value="(Trans)glycosidases"/>
    <property type="match status" value="1"/>
</dbReference>
<dbReference type="GO" id="GO:0006516">
    <property type="term" value="P:glycoprotein catabolic process"/>
    <property type="evidence" value="ECO:0007669"/>
    <property type="project" value="TreeGrafter"/>
</dbReference>
<dbReference type="SUPFAM" id="SSF49303">
    <property type="entry name" value="beta-Galactosidase/glucuronidase domain"/>
    <property type="match status" value="1"/>
</dbReference>
<keyword evidence="4" id="KW-0326">Glycosidase</keyword>
<evidence type="ECO:0000259" key="5">
    <source>
        <dbReference type="Pfam" id="PF00703"/>
    </source>
</evidence>
<gene>
    <name evidence="7" type="ORF">WA026_023186</name>
</gene>
<evidence type="ECO:0000256" key="2">
    <source>
        <dbReference type="ARBA" id="ARBA00012754"/>
    </source>
</evidence>
<feature type="domain" description="Glycoside hydrolase family 2 immunoglobulin-like beta-sandwich" evidence="5">
    <location>
        <begin position="114"/>
        <end position="222"/>
    </location>
</feature>
<reference evidence="7 8" key="1">
    <citation type="submission" date="2023-03" db="EMBL/GenBank/DDBJ databases">
        <title>Genome insight into feeding habits of ladybird beetles.</title>
        <authorList>
            <person name="Li H.-S."/>
            <person name="Huang Y.-H."/>
            <person name="Pang H."/>
        </authorList>
    </citation>
    <scope>NUCLEOTIDE SEQUENCE [LARGE SCALE GENOMIC DNA]</scope>
    <source>
        <strain evidence="7">SYSU_2023b</strain>
        <tissue evidence="7">Whole body</tissue>
    </source>
</reference>
<dbReference type="InterPro" id="IPR008979">
    <property type="entry name" value="Galactose-bd-like_sf"/>
</dbReference>
<dbReference type="Pfam" id="PF00703">
    <property type="entry name" value="Glyco_hydro_2"/>
    <property type="match status" value="1"/>
</dbReference>
<dbReference type="EMBL" id="JARQZJ010000082">
    <property type="protein sequence ID" value="KAK9882764.1"/>
    <property type="molecule type" value="Genomic_DNA"/>
</dbReference>
<protein>
    <recommendedName>
        <fullName evidence="2">beta-mannosidase</fullName>
        <ecNumber evidence="2">3.2.1.25</ecNumber>
    </recommendedName>
</protein>
<dbReference type="PANTHER" id="PTHR43730:SF1">
    <property type="entry name" value="BETA-MANNOSIDASE"/>
    <property type="match status" value="1"/>
</dbReference>
<comment type="catalytic activity">
    <reaction evidence="1">
        <text>Hydrolysis of terminal, non-reducing beta-D-mannose residues in beta-D-mannosides.</text>
        <dbReference type="EC" id="3.2.1.25"/>
    </reaction>
</comment>
<dbReference type="Proteomes" id="UP001431783">
    <property type="component" value="Unassembled WGS sequence"/>
</dbReference>
<name>A0AAW1UTB8_9CUCU</name>
<dbReference type="InterPro" id="IPR017853">
    <property type="entry name" value="GH"/>
</dbReference>
<dbReference type="Pfam" id="PF22666">
    <property type="entry name" value="Glyco_hydro_2_N2"/>
    <property type="match status" value="1"/>
</dbReference>
<dbReference type="InterPro" id="IPR050887">
    <property type="entry name" value="Beta-mannosidase_GH2"/>
</dbReference>
<keyword evidence="8" id="KW-1185">Reference proteome</keyword>
<dbReference type="SUPFAM" id="SSF49785">
    <property type="entry name" value="Galactose-binding domain-like"/>
    <property type="match status" value="1"/>
</dbReference>
<dbReference type="InterPro" id="IPR013783">
    <property type="entry name" value="Ig-like_fold"/>
</dbReference>
<proteinExistence type="predicted"/>
<keyword evidence="3" id="KW-0378">Hydrolase</keyword>
<dbReference type="AlphaFoldDB" id="A0AAW1UTB8"/>
<dbReference type="InterPro" id="IPR036156">
    <property type="entry name" value="Beta-gal/glucu_dom_sf"/>
</dbReference>
<evidence type="ECO:0000256" key="4">
    <source>
        <dbReference type="ARBA" id="ARBA00023295"/>
    </source>
</evidence>
<dbReference type="Gene3D" id="2.60.120.260">
    <property type="entry name" value="Galactose-binding domain-like"/>
    <property type="match status" value="1"/>
</dbReference>
<feature type="domain" description="Beta-mannosidase-like galactose-binding" evidence="6">
    <location>
        <begin position="24"/>
        <end position="97"/>
    </location>
</feature>
<organism evidence="7 8">
    <name type="scientific">Henosepilachna vigintioctopunctata</name>
    <dbReference type="NCBI Taxonomy" id="420089"/>
    <lineage>
        <taxon>Eukaryota</taxon>
        <taxon>Metazoa</taxon>
        <taxon>Ecdysozoa</taxon>
        <taxon>Arthropoda</taxon>
        <taxon>Hexapoda</taxon>
        <taxon>Insecta</taxon>
        <taxon>Pterygota</taxon>
        <taxon>Neoptera</taxon>
        <taxon>Endopterygota</taxon>
        <taxon>Coleoptera</taxon>
        <taxon>Polyphaga</taxon>
        <taxon>Cucujiformia</taxon>
        <taxon>Coccinelloidea</taxon>
        <taxon>Coccinellidae</taxon>
        <taxon>Epilachninae</taxon>
        <taxon>Epilachnini</taxon>
        <taxon>Henosepilachna</taxon>
    </lineage>
</organism>
<evidence type="ECO:0000256" key="3">
    <source>
        <dbReference type="ARBA" id="ARBA00022801"/>
    </source>
</evidence>